<sequence length="328" mass="35256">MKAGPRRDREGMALLAVLLLVAVMAVVAVAVLDDVRFSVRRTTNAETGAQAQWYADGAETLARQRIARLTALDPNRTSTTPAWNGRAVTLPIDGGTLTATVRDGQACFNLNSVVTWTGDRLAARPVGEAQLMALGRAVGVDPLRMRTITDSLIDWIDTDTTARPLGAEDSVYAALAEPYRTGGVLLAEVSEMRTVRGVDKDAYDRLRPHLCALPTDRSPINVNTLAQADAPLLVMLTGGSLSLPAARTVIAARPAGGWPDPAGFWSQPALTSLQLDLAARDQVTVRTDYFAVRIDVDHGGVRAVRTALIESRPGGEARTVIRRWTLED</sequence>
<dbReference type="InterPro" id="IPR045584">
    <property type="entry name" value="Pilin-like"/>
</dbReference>
<evidence type="ECO:0000256" key="9">
    <source>
        <dbReference type="ARBA" id="ARBA00023136"/>
    </source>
</evidence>
<evidence type="ECO:0000256" key="8">
    <source>
        <dbReference type="ARBA" id="ARBA00022989"/>
    </source>
</evidence>
<organism evidence="13 14">
    <name type="scientific">Brevundimonas denitrificans</name>
    <dbReference type="NCBI Taxonomy" id="1443434"/>
    <lineage>
        <taxon>Bacteria</taxon>
        <taxon>Pseudomonadati</taxon>
        <taxon>Pseudomonadota</taxon>
        <taxon>Alphaproteobacteria</taxon>
        <taxon>Caulobacterales</taxon>
        <taxon>Caulobacteraceae</taxon>
        <taxon>Brevundimonas</taxon>
    </lineage>
</organism>
<keyword evidence="5 10" id="KW-0997">Cell inner membrane</keyword>
<dbReference type="SUPFAM" id="SSF54523">
    <property type="entry name" value="Pili subunits"/>
    <property type="match status" value="1"/>
</dbReference>
<name>A0ABQ6BL45_9CAUL</name>
<comment type="similarity">
    <text evidence="2 10">Belongs to the GSP K family.</text>
</comment>
<evidence type="ECO:0000256" key="5">
    <source>
        <dbReference type="ARBA" id="ARBA00022519"/>
    </source>
</evidence>
<dbReference type="RefSeq" id="WP_284223508.1">
    <property type="nucleotide sequence ID" value="NZ_BSOY01000085.1"/>
</dbReference>
<accession>A0ABQ6BL45</accession>
<protein>
    <recommendedName>
        <fullName evidence="10">Type II secretion system protein K</fullName>
    </recommendedName>
</protein>
<dbReference type="PIRSF" id="PIRSF002786">
    <property type="entry name" value="XcpX"/>
    <property type="match status" value="1"/>
</dbReference>
<evidence type="ECO:0000313" key="14">
    <source>
        <dbReference type="Proteomes" id="UP001156921"/>
    </source>
</evidence>
<gene>
    <name evidence="13" type="primary">xcsK</name>
    <name evidence="13" type="ORF">GCM10007859_26600</name>
</gene>
<keyword evidence="4 10" id="KW-1003">Cell membrane</keyword>
<keyword evidence="8" id="KW-1133">Transmembrane helix</keyword>
<feature type="domain" description="T2SS protein K first SAM-like" evidence="12">
    <location>
        <begin position="106"/>
        <end position="215"/>
    </location>
</feature>
<evidence type="ECO:0000259" key="11">
    <source>
        <dbReference type="Pfam" id="PF03934"/>
    </source>
</evidence>
<evidence type="ECO:0000256" key="6">
    <source>
        <dbReference type="ARBA" id="ARBA00022692"/>
    </source>
</evidence>
<dbReference type="InterPro" id="IPR038072">
    <property type="entry name" value="GspK_central_sf"/>
</dbReference>
<feature type="domain" description="T2SS protein K second SAM-like" evidence="11">
    <location>
        <begin position="220"/>
        <end position="285"/>
    </location>
</feature>
<dbReference type="Pfam" id="PF21687">
    <property type="entry name" value="T2SSK_1st"/>
    <property type="match status" value="1"/>
</dbReference>
<keyword evidence="6" id="KW-0812">Transmembrane</keyword>
<keyword evidence="7" id="KW-0653">Protein transport</keyword>
<proteinExistence type="inferred from homology"/>
<keyword evidence="9 10" id="KW-0472">Membrane</keyword>
<evidence type="ECO:0000256" key="2">
    <source>
        <dbReference type="ARBA" id="ARBA00007246"/>
    </source>
</evidence>
<evidence type="ECO:0000256" key="3">
    <source>
        <dbReference type="ARBA" id="ARBA00022448"/>
    </source>
</evidence>
<evidence type="ECO:0000256" key="1">
    <source>
        <dbReference type="ARBA" id="ARBA00004533"/>
    </source>
</evidence>
<dbReference type="InterPro" id="IPR049179">
    <property type="entry name" value="T2SSK_SAM-like_2nd"/>
</dbReference>
<comment type="caution">
    <text evidence="13">The sequence shown here is derived from an EMBL/GenBank/DDBJ whole genome shotgun (WGS) entry which is preliminary data.</text>
</comment>
<dbReference type="SUPFAM" id="SSF158544">
    <property type="entry name" value="GspK insert domain-like"/>
    <property type="match status" value="2"/>
</dbReference>
<keyword evidence="14" id="KW-1185">Reference proteome</keyword>
<dbReference type="PANTHER" id="PTHR38831">
    <property type="entry name" value="TYPE II SECRETION SYSTEM PROTEIN K"/>
    <property type="match status" value="1"/>
</dbReference>
<keyword evidence="3 10" id="KW-0813">Transport</keyword>
<evidence type="ECO:0000259" key="12">
    <source>
        <dbReference type="Pfam" id="PF21687"/>
    </source>
</evidence>
<dbReference type="EMBL" id="BSOY01000085">
    <property type="protein sequence ID" value="GLS02631.1"/>
    <property type="molecule type" value="Genomic_DNA"/>
</dbReference>
<dbReference type="Gene3D" id="1.10.40.60">
    <property type="entry name" value="EpsJ-like"/>
    <property type="match status" value="2"/>
</dbReference>
<evidence type="ECO:0000313" key="13">
    <source>
        <dbReference type="EMBL" id="GLS02631.1"/>
    </source>
</evidence>
<dbReference type="Gene3D" id="3.30.1300.30">
    <property type="entry name" value="GSPII I/J protein-like"/>
    <property type="match status" value="1"/>
</dbReference>
<evidence type="ECO:0000256" key="4">
    <source>
        <dbReference type="ARBA" id="ARBA00022475"/>
    </source>
</evidence>
<comment type="subcellular location">
    <subcellularLocation>
        <location evidence="1 10">Cell inner membrane</location>
    </subcellularLocation>
</comment>
<dbReference type="PANTHER" id="PTHR38831:SF1">
    <property type="entry name" value="TYPE II SECRETION SYSTEM PROTEIN K-RELATED"/>
    <property type="match status" value="1"/>
</dbReference>
<dbReference type="Pfam" id="PF03934">
    <property type="entry name" value="T2SSK"/>
    <property type="match status" value="1"/>
</dbReference>
<dbReference type="InterPro" id="IPR005628">
    <property type="entry name" value="GspK"/>
</dbReference>
<evidence type="ECO:0000256" key="7">
    <source>
        <dbReference type="ARBA" id="ARBA00022927"/>
    </source>
</evidence>
<reference evidence="14" key="1">
    <citation type="journal article" date="2019" name="Int. J. Syst. Evol. Microbiol.">
        <title>The Global Catalogue of Microorganisms (GCM) 10K type strain sequencing project: providing services to taxonomists for standard genome sequencing and annotation.</title>
        <authorList>
            <consortium name="The Broad Institute Genomics Platform"/>
            <consortium name="The Broad Institute Genome Sequencing Center for Infectious Disease"/>
            <person name="Wu L."/>
            <person name="Ma J."/>
        </authorList>
    </citation>
    <scope>NUCLEOTIDE SEQUENCE [LARGE SCALE GENOMIC DNA]</scope>
    <source>
        <strain evidence="14">NBRC 110107</strain>
    </source>
</reference>
<dbReference type="InterPro" id="IPR049031">
    <property type="entry name" value="T2SSK_SAM-like_1st"/>
</dbReference>
<dbReference type="Proteomes" id="UP001156921">
    <property type="component" value="Unassembled WGS sequence"/>
</dbReference>
<dbReference type="NCBIfam" id="NF037980">
    <property type="entry name" value="T2SS_GspK"/>
    <property type="match status" value="1"/>
</dbReference>
<evidence type="ECO:0000256" key="10">
    <source>
        <dbReference type="PIRNR" id="PIRNR002786"/>
    </source>
</evidence>